<dbReference type="AlphaFoldDB" id="A0AA88RFL1"/>
<dbReference type="InterPro" id="IPR050060">
    <property type="entry name" value="Phosphoglucosamine_mutase"/>
</dbReference>
<feature type="domain" description="Alpha-D-phosphohexomutase alpha/beta/alpha" evidence="3">
    <location>
        <begin position="52"/>
        <end position="138"/>
    </location>
</feature>
<evidence type="ECO:0000256" key="2">
    <source>
        <dbReference type="ARBA" id="ARBA00022553"/>
    </source>
</evidence>
<comment type="cofactor">
    <cofactor evidence="1">
        <name>Mg(2+)</name>
        <dbReference type="ChEBI" id="CHEBI:18420"/>
    </cofactor>
</comment>
<dbReference type="GO" id="GO:0009570">
    <property type="term" value="C:chloroplast stroma"/>
    <property type="evidence" value="ECO:0007669"/>
    <property type="project" value="TreeGrafter"/>
</dbReference>
<proteinExistence type="predicted"/>
<dbReference type="Gene3D" id="3.40.120.10">
    <property type="entry name" value="Alpha-D-Glucose-1,6-Bisphosphate, subunit A, domain 3"/>
    <property type="match status" value="2"/>
</dbReference>
<dbReference type="InterPro" id="IPR005846">
    <property type="entry name" value="A-D-PHexomutase_a/b/a-III"/>
</dbReference>
<dbReference type="SUPFAM" id="SSF53738">
    <property type="entry name" value="Phosphoglucomutase, first 3 domains"/>
    <property type="match status" value="2"/>
</dbReference>
<dbReference type="PANTHER" id="PTHR42946">
    <property type="entry name" value="PHOSPHOHEXOSE MUTASE"/>
    <property type="match status" value="1"/>
</dbReference>
<protein>
    <recommendedName>
        <fullName evidence="3">Alpha-D-phosphohexomutase alpha/beta/alpha domain-containing protein</fullName>
    </recommendedName>
</protein>
<evidence type="ECO:0000313" key="5">
    <source>
        <dbReference type="Proteomes" id="UP001187471"/>
    </source>
</evidence>
<dbReference type="Pfam" id="PF02880">
    <property type="entry name" value="PGM_PMM_III"/>
    <property type="match status" value="1"/>
</dbReference>
<dbReference type="Proteomes" id="UP001187471">
    <property type="component" value="Unassembled WGS sequence"/>
</dbReference>
<reference evidence="4" key="1">
    <citation type="submission" date="2022-12" db="EMBL/GenBank/DDBJ databases">
        <title>Draft genome assemblies for two species of Escallonia (Escalloniales).</title>
        <authorList>
            <person name="Chanderbali A."/>
            <person name="Dervinis C."/>
            <person name="Anghel I."/>
            <person name="Soltis D."/>
            <person name="Soltis P."/>
            <person name="Zapata F."/>
        </authorList>
    </citation>
    <scope>NUCLEOTIDE SEQUENCE</scope>
    <source>
        <strain evidence="4">UCBG92.1500</strain>
        <tissue evidence="4">Leaf</tissue>
    </source>
</reference>
<name>A0AA88RFL1_9ASTE</name>
<comment type="caution">
    <text evidence="4">The sequence shown here is derived from an EMBL/GenBank/DDBJ whole genome shotgun (WGS) entry which is preliminary data.</text>
</comment>
<organism evidence="4 5">
    <name type="scientific">Escallonia rubra</name>
    <dbReference type="NCBI Taxonomy" id="112253"/>
    <lineage>
        <taxon>Eukaryota</taxon>
        <taxon>Viridiplantae</taxon>
        <taxon>Streptophyta</taxon>
        <taxon>Embryophyta</taxon>
        <taxon>Tracheophyta</taxon>
        <taxon>Spermatophyta</taxon>
        <taxon>Magnoliopsida</taxon>
        <taxon>eudicotyledons</taxon>
        <taxon>Gunneridae</taxon>
        <taxon>Pentapetalae</taxon>
        <taxon>asterids</taxon>
        <taxon>campanulids</taxon>
        <taxon>Escalloniales</taxon>
        <taxon>Escalloniaceae</taxon>
        <taxon>Escallonia</taxon>
    </lineage>
</organism>
<dbReference type="PANTHER" id="PTHR42946:SF2">
    <property type="entry name" value="PHOSPHOGLUCOMUTASE (ALPHA-D-GLUCOSE-1,6-BISPHOSPHATE-DEPENDENT)"/>
    <property type="match status" value="1"/>
</dbReference>
<dbReference type="GO" id="GO:0005975">
    <property type="term" value="P:carbohydrate metabolic process"/>
    <property type="evidence" value="ECO:0007669"/>
    <property type="project" value="InterPro"/>
</dbReference>
<evidence type="ECO:0000256" key="1">
    <source>
        <dbReference type="ARBA" id="ARBA00001946"/>
    </source>
</evidence>
<keyword evidence="5" id="KW-1185">Reference proteome</keyword>
<keyword evidence="2" id="KW-0597">Phosphoprotein</keyword>
<sequence>MFPNHIPNHVDQTVMAVTKAVVLENSADLGIVFDIDVDRSDVVDREGNPINDDRLIVLMAAIVLKEHPGTTIVTDAHTSMALTRFIAYRGGQHCLYRVGYCNVIDKGVQLNKDGVEAHLMMETSGHGALKGNHFLDDG</sequence>
<evidence type="ECO:0000259" key="3">
    <source>
        <dbReference type="Pfam" id="PF02880"/>
    </source>
</evidence>
<dbReference type="EMBL" id="JAVXUO010001914">
    <property type="protein sequence ID" value="KAK2978011.1"/>
    <property type="molecule type" value="Genomic_DNA"/>
</dbReference>
<evidence type="ECO:0000313" key="4">
    <source>
        <dbReference type="EMBL" id="KAK2978011.1"/>
    </source>
</evidence>
<dbReference type="InterPro" id="IPR016055">
    <property type="entry name" value="A-D-PHexomutase_a/b/a-I/II/III"/>
</dbReference>
<accession>A0AA88RFL1</accession>
<dbReference type="GO" id="GO:0004615">
    <property type="term" value="F:phosphomannomutase activity"/>
    <property type="evidence" value="ECO:0007669"/>
    <property type="project" value="TreeGrafter"/>
</dbReference>
<gene>
    <name evidence="4" type="ORF">RJ640_026445</name>
</gene>